<keyword evidence="1" id="KW-1133">Transmembrane helix</keyword>
<dbReference type="AlphaFoldDB" id="H3ZMK3"/>
<feature type="transmembrane region" description="Helical" evidence="1">
    <location>
        <begin position="390"/>
        <end position="407"/>
    </location>
</feature>
<evidence type="ECO:0000313" key="3">
    <source>
        <dbReference type="Proteomes" id="UP000015502"/>
    </source>
</evidence>
<dbReference type="Proteomes" id="UP000015502">
    <property type="component" value="Chromosome"/>
</dbReference>
<dbReference type="OrthoDB" id="98377at2157"/>
<dbReference type="HOGENOM" id="CLU_661605_0_0_2"/>
<dbReference type="PaxDb" id="523849-OCC_02367"/>
<dbReference type="STRING" id="523849.OCC_02367"/>
<proteinExistence type="predicted"/>
<evidence type="ECO:0000256" key="1">
    <source>
        <dbReference type="SAM" id="Phobius"/>
    </source>
</evidence>
<reference evidence="2 3" key="1">
    <citation type="journal article" date="2012" name="J. Bacteriol.">
        <title>Genome sequence of the model hyperthermophilic archaeon Thermococcus litoralis NS-C.</title>
        <authorList>
            <person name="Gardner A.F."/>
            <person name="Kumar S."/>
            <person name="Perler F.B."/>
        </authorList>
    </citation>
    <scope>NUCLEOTIDE SEQUENCE [LARGE SCALE GENOMIC DNA]</scope>
    <source>
        <strain evidence="3">ATCC 51850 / DSM 5473 / JCM 8560 / NS-C</strain>
    </source>
</reference>
<keyword evidence="3" id="KW-1185">Reference proteome</keyword>
<dbReference type="GeneID" id="16550559"/>
<dbReference type="KEGG" id="tlt:OCC_02367"/>
<evidence type="ECO:0000313" key="2">
    <source>
        <dbReference type="EMBL" id="EHR78797.1"/>
    </source>
</evidence>
<keyword evidence="1" id="KW-0812">Transmembrane</keyword>
<accession>H3ZMK3</accession>
<keyword evidence="1" id="KW-0472">Membrane</keyword>
<gene>
    <name evidence="2" type="ORF">OCC_02367</name>
</gene>
<organism evidence="2 3">
    <name type="scientific">Thermococcus litoralis (strain ATCC 51850 / DSM 5473 / JCM 8560 / NS-C)</name>
    <dbReference type="NCBI Taxonomy" id="523849"/>
    <lineage>
        <taxon>Archaea</taxon>
        <taxon>Methanobacteriati</taxon>
        <taxon>Methanobacteriota</taxon>
        <taxon>Thermococci</taxon>
        <taxon>Thermococcales</taxon>
        <taxon>Thermococcaceae</taxon>
        <taxon>Thermococcus</taxon>
    </lineage>
</organism>
<protein>
    <submittedName>
        <fullName evidence="2">Uncharacterized protein</fullName>
    </submittedName>
</protein>
<dbReference type="EMBL" id="CP006670">
    <property type="protein sequence ID" value="EHR78797.1"/>
    <property type="molecule type" value="Genomic_DNA"/>
</dbReference>
<name>H3ZMK3_THELN</name>
<sequence length="415" mass="47336">MKKILSLLFIFLLFYPAQVEGLERLKVIEGEFTNPLHAEVSPSYRAEWVDFIFLSNESCNVSASYKVYQYGEVVKEGTAKIKWLKGTLYITVPLELYDEFIVYLSPNFSCEVKPVEYRVIAGLDLNKLRDISVKVGKAIELQWNGTVSENSSSKLRFNASGRLLGIDVKLYNYKGKEVSGIVEWENGTRNFTVPVKDGWTWIPGEDIRGEVTLALNLPPGTGVSATAYYAREREQINGDLLIKDKQNHTDLDYPFGAMLWDRGGIETWFEAKGEGDVLVFDFGNEKISRISIKRNEVCAELYTLYYGKKKHCSLLPMKKIHNLKVSLIRIPDGRRLLQIKVDEVVFSEMVNSPIRFWYFGNNLSLISLDASLHRNPDYYVVPPNERKTDIALGISTLALVFAIALWTREKRKQAS</sequence>
<dbReference type="RefSeq" id="WP_004067959.1">
    <property type="nucleotide sequence ID" value="NC_022084.1"/>
</dbReference>